<evidence type="ECO:0000256" key="2">
    <source>
        <dbReference type="SAM" id="MobiDB-lite"/>
    </source>
</evidence>
<keyword evidence="3" id="KW-1133">Transmembrane helix</keyword>
<feature type="transmembrane region" description="Helical" evidence="3">
    <location>
        <begin position="122"/>
        <end position="141"/>
    </location>
</feature>
<accession>A0A087AMU9</accession>
<name>A0A087AMU9_9BIFI</name>
<dbReference type="AlphaFoldDB" id="A0A087AMU9"/>
<dbReference type="EMBL" id="JGYW01000001">
    <property type="protein sequence ID" value="KFI60099.1"/>
    <property type="molecule type" value="Genomic_DNA"/>
</dbReference>
<evidence type="ECO:0000313" key="6">
    <source>
        <dbReference type="Proteomes" id="UP000029074"/>
    </source>
</evidence>
<evidence type="ECO:0000256" key="1">
    <source>
        <dbReference type="ARBA" id="ARBA00022729"/>
    </source>
</evidence>
<evidence type="ECO:0000259" key="4">
    <source>
        <dbReference type="Pfam" id="PF16729"/>
    </source>
</evidence>
<dbReference type="InterPro" id="IPR031989">
    <property type="entry name" value="DUF5067"/>
</dbReference>
<evidence type="ECO:0000313" key="5">
    <source>
        <dbReference type="EMBL" id="KFI60099.1"/>
    </source>
</evidence>
<reference evidence="5 6" key="1">
    <citation type="submission" date="2014-03" db="EMBL/GenBank/DDBJ databases">
        <title>Genomics of Bifidobacteria.</title>
        <authorList>
            <person name="Ventura M."/>
            <person name="Milani C."/>
            <person name="Lugli G.A."/>
        </authorList>
    </citation>
    <scope>NUCLEOTIDE SEQUENCE [LARGE SCALE GENOMIC DNA]</scope>
    <source>
        <strain evidence="5 6">LMG 11596</strain>
    </source>
</reference>
<feature type="compositionally biased region" description="Low complexity" evidence="2">
    <location>
        <begin position="40"/>
        <end position="61"/>
    </location>
</feature>
<feature type="transmembrane region" description="Helical" evidence="3">
    <location>
        <begin position="147"/>
        <end position="166"/>
    </location>
</feature>
<proteinExistence type="predicted"/>
<feature type="region of interest" description="Disordered" evidence="2">
    <location>
        <begin position="1"/>
        <end position="68"/>
    </location>
</feature>
<keyword evidence="6" id="KW-1185">Reference proteome</keyword>
<comment type="caution">
    <text evidence="5">The sequence shown here is derived from an EMBL/GenBank/DDBJ whole genome shotgun (WGS) entry which is preliminary data.</text>
</comment>
<organism evidence="5 6">
    <name type="scientific">Bifidobacterium gallicum DSM 20093 = LMG 11596</name>
    <dbReference type="NCBI Taxonomy" id="561180"/>
    <lineage>
        <taxon>Bacteria</taxon>
        <taxon>Bacillati</taxon>
        <taxon>Actinomycetota</taxon>
        <taxon>Actinomycetes</taxon>
        <taxon>Bifidobacteriales</taxon>
        <taxon>Bifidobacteriaceae</taxon>
        <taxon>Bifidobacterium</taxon>
    </lineage>
</organism>
<gene>
    <name evidence="5" type="ORF">BGLCM_0119</name>
</gene>
<keyword evidence="3" id="KW-0812">Transmembrane</keyword>
<feature type="domain" description="DUF5067" evidence="4">
    <location>
        <begin position="222"/>
        <end position="345"/>
    </location>
</feature>
<dbReference type="Gene3D" id="2.60.40.1240">
    <property type="match status" value="1"/>
</dbReference>
<feature type="transmembrane region" description="Helical" evidence="3">
    <location>
        <begin position="173"/>
        <end position="200"/>
    </location>
</feature>
<evidence type="ECO:0000256" key="3">
    <source>
        <dbReference type="SAM" id="Phobius"/>
    </source>
</evidence>
<protein>
    <submittedName>
        <fullName evidence="5">Membrane protein</fullName>
    </submittedName>
</protein>
<keyword evidence="1" id="KW-0732">Signal</keyword>
<dbReference type="Proteomes" id="UP000029074">
    <property type="component" value="Unassembled WGS sequence"/>
</dbReference>
<dbReference type="InterPro" id="IPR029050">
    <property type="entry name" value="Immunoprotect_excell_Ig-like"/>
</dbReference>
<dbReference type="RefSeq" id="WP_052295133.1">
    <property type="nucleotide sequence ID" value="NZ_ABXB03000004.1"/>
</dbReference>
<keyword evidence="3" id="KW-0472">Membrane</keyword>
<dbReference type="Gene3D" id="1.20.140.150">
    <property type="match status" value="1"/>
</dbReference>
<dbReference type="Pfam" id="PF16729">
    <property type="entry name" value="DUF5067"/>
    <property type="match status" value="1"/>
</dbReference>
<sequence>MTSPNNGMMPQNEPMEPNGAPTGPSPYEAPTYGAGAPETPAYGEPAAPASPYESPAYGAPATPASPYDTPTSGAMPAYVAPQPAMGATVPPMNGQPMPGQPMPGQPMPPMGQPQPQPQKSGLAIAGLIVGACGLFVCWIPILNVIGIIMGIVGLVLSIIGIVVTMQNKRTGKVLAIVGAVLSGLALILSIVVNVVVINAVNDALDDKTMSEIQEGLKDLDNKAKNKSDSDGATIMQGEGQLEDAYVKIAGVKGGLKDYDGDPAIMVTFEWTNTSDENAPFMTAIDASAFQDGHELETTTFAYNEQPSGYDSGSTIKDLQPNSKGTVTIAYKLENDKSPVTIECEDWFSIHSTDKVVQKFELQ</sequence>